<feature type="region of interest" description="Disordered" evidence="1">
    <location>
        <begin position="237"/>
        <end position="274"/>
    </location>
</feature>
<dbReference type="GO" id="GO:0007265">
    <property type="term" value="P:Ras protein signal transduction"/>
    <property type="evidence" value="ECO:0007669"/>
    <property type="project" value="TreeGrafter"/>
</dbReference>
<dbReference type="InterPro" id="IPR034931">
    <property type="entry name" value="ETP1_RRM"/>
</dbReference>
<name>A0A1B7NNC8_9EURO</name>
<feature type="region of interest" description="Disordered" evidence="1">
    <location>
        <begin position="25"/>
        <end position="53"/>
    </location>
</feature>
<feature type="compositionally biased region" description="Low complexity" evidence="1">
    <location>
        <begin position="165"/>
        <end position="181"/>
    </location>
</feature>
<dbReference type="AlphaFoldDB" id="A0A1B7NNC8"/>
<dbReference type="CDD" id="cd12717">
    <property type="entry name" value="RRM_ETP1"/>
    <property type="match status" value="1"/>
</dbReference>
<dbReference type="GO" id="GO:0061630">
    <property type="term" value="F:ubiquitin protein ligase activity"/>
    <property type="evidence" value="ECO:0007669"/>
    <property type="project" value="TreeGrafter"/>
</dbReference>
<dbReference type="EMBL" id="LGUA01001735">
    <property type="protein sequence ID" value="OAX78110.1"/>
    <property type="molecule type" value="Genomic_DNA"/>
</dbReference>
<evidence type="ECO:0000256" key="1">
    <source>
        <dbReference type="SAM" id="MobiDB-lite"/>
    </source>
</evidence>
<gene>
    <name evidence="3" type="ORF">ACJ72_07586</name>
</gene>
<evidence type="ECO:0000313" key="3">
    <source>
        <dbReference type="EMBL" id="OAX78110.1"/>
    </source>
</evidence>
<feature type="domain" description="BRCA1-associated 2/ETP1 RRM" evidence="2">
    <location>
        <begin position="378"/>
        <end position="454"/>
    </location>
</feature>
<evidence type="ECO:0000259" key="2">
    <source>
        <dbReference type="Pfam" id="PF07576"/>
    </source>
</evidence>
<comment type="caution">
    <text evidence="3">The sequence shown here is derived from an EMBL/GenBank/DDBJ whole genome shotgun (WGS) entry which is preliminary data.</text>
</comment>
<organism evidence="3 4">
    <name type="scientific">Emergomyces africanus</name>
    <dbReference type="NCBI Taxonomy" id="1955775"/>
    <lineage>
        <taxon>Eukaryota</taxon>
        <taxon>Fungi</taxon>
        <taxon>Dikarya</taxon>
        <taxon>Ascomycota</taxon>
        <taxon>Pezizomycotina</taxon>
        <taxon>Eurotiomycetes</taxon>
        <taxon>Eurotiomycetidae</taxon>
        <taxon>Onygenales</taxon>
        <taxon>Ajellomycetaceae</taxon>
        <taxon>Emergomyces</taxon>
    </lineage>
</organism>
<feature type="region of interest" description="Disordered" evidence="1">
    <location>
        <begin position="69"/>
        <end position="123"/>
    </location>
</feature>
<reference evidence="3 4" key="1">
    <citation type="submission" date="2015-07" db="EMBL/GenBank/DDBJ databases">
        <title>Emmonsia species relationships and genome sequence.</title>
        <authorList>
            <person name="Cuomo C.A."/>
            <person name="Schwartz I.S."/>
            <person name="Kenyon C."/>
            <person name="de Hoog G.S."/>
            <person name="Govender N.P."/>
            <person name="Botha A."/>
            <person name="Moreno L."/>
            <person name="de Vries M."/>
            <person name="Munoz J.F."/>
            <person name="Stielow J.B."/>
        </authorList>
    </citation>
    <scope>NUCLEOTIDE SEQUENCE [LARGE SCALE GENOMIC DNA]</scope>
    <source>
        <strain evidence="3 4">CBS 136260</strain>
    </source>
</reference>
<dbReference type="PANTHER" id="PTHR24007:SF7">
    <property type="entry name" value="BRCA1-ASSOCIATED PROTEIN"/>
    <property type="match status" value="1"/>
</dbReference>
<sequence length="458" mass="49896">MPSYFYHILLELIAGGSARDEHLQIHDSNSRPHPHSPSNSHSHSHLSQSPLDRSDSSIITLQAFSKALQPFRNKKRARGAGRGLRGDNRHSPNNNNNTSSRYLERKDNRGNSRNGNSGNSRAGGEIYREFAVLGSNSGSEGNSGVKDSGKHTNGLLKCRASLGASTPTTTATNISTATARSPPSKTAGVVQQEIDESLANSTSSTTAASFSKLAYDKRVDQISIESIDMVVPEQNQNLKQTQAQNQQQQTETDEQHQQHQQQSKGSNNSNQIAKGIGTSVIGGLATKGKYVPLDQKASDSAWGIVHLYRDIEETSALYKDDDDPSFLKGSALARSAMIDGSNNNNVDRKYGSADVLAEEGEAGESGGSGSSATTAAHSTEDCTTLCILAVPSYMSPSDFLGFVGEQTRDEVSHFRMIRTARANRYMVLMKFRNGKRAKEWQRDWNGKVFNSMEVSRFY</sequence>
<feature type="compositionally biased region" description="Low complexity" evidence="1">
    <location>
        <begin position="237"/>
        <end position="250"/>
    </location>
</feature>
<feature type="compositionally biased region" description="Low complexity" evidence="1">
    <location>
        <begin position="258"/>
        <end position="271"/>
    </location>
</feature>
<keyword evidence="4" id="KW-1185">Reference proteome</keyword>
<evidence type="ECO:0000313" key="4">
    <source>
        <dbReference type="Proteomes" id="UP000091918"/>
    </source>
</evidence>
<dbReference type="GO" id="GO:0016567">
    <property type="term" value="P:protein ubiquitination"/>
    <property type="evidence" value="ECO:0007669"/>
    <property type="project" value="TreeGrafter"/>
</dbReference>
<dbReference type="GO" id="GO:0005737">
    <property type="term" value="C:cytoplasm"/>
    <property type="evidence" value="ECO:0007669"/>
    <property type="project" value="TreeGrafter"/>
</dbReference>
<protein>
    <recommendedName>
        <fullName evidence="2">BRCA1-associated 2/ETP1 RRM domain-containing protein</fullName>
    </recommendedName>
</protein>
<dbReference type="Proteomes" id="UP000091918">
    <property type="component" value="Unassembled WGS sequence"/>
</dbReference>
<dbReference type="Pfam" id="PF07576">
    <property type="entry name" value="BRAP2"/>
    <property type="match status" value="1"/>
</dbReference>
<dbReference type="PANTHER" id="PTHR24007">
    <property type="entry name" value="BRCA1-ASSOCIATED PROTEIN"/>
    <property type="match status" value="1"/>
</dbReference>
<feature type="region of interest" description="Disordered" evidence="1">
    <location>
        <begin position="165"/>
        <end position="190"/>
    </location>
</feature>
<dbReference type="InterPro" id="IPR011422">
    <property type="entry name" value="BRAP2/ETP1_RRM"/>
</dbReference>
<dbReference type="STRING" id="1658172.A0A1B7NNC8"/>
<accession>A0A1B7NNC8</accession>
<proteinExistence type="predicted"/>
<feature type="compositionally biased region" description="Low complexity" evidence="1">
    <location>
        <begin position="111"/>
        <end position="123"/>
    </location>
</feature>
<feature type="compositionally biased region" description="Low complexity" evidence="1">
    <location>
        <begin position="36"/>
        <end position="51"/>
    </location>
</feature>
<dbReference type="OrthoDB" id="273556at2759"/>